<protein>
    <submittedName>
        <fullName evidence="2">SP-RING-type domain-containing protein</fullName>
    </submittedName>
</protein>
<feature type="region of interest" description="Disordered" evidence="1">
    <location>
        <begin position="85"/>
        <end position="113"/>
    </location>
</feature>
<dbReference type="PANTHER" id="PTHR10782">
    <property type="entry name" value="ZINC FINGER MIZ DOMAIN-CONTAINING PROTEIN"/>
    <property type="match status" value="1"/>
</dbReference>
<feature type="region of interest" description="Disordered" evidence="1">
    <location>
        <begin position="399"/>
        <end position="808"/>
    </location>
</feature>
<feature type="compositionally biased region" description="Low complexity" evidence="1">
    <location>
        <begin position="666"/>
        <end position="685"/>
    </location>
</feature>
<feature type="compositionally biased region" description="Pro residues" evidence="1">
    <location>
        <begin position="522"/>
        <end position="546"/>
    </location>
</feature>
<accession>A0A8G0L1W2</accession>
<dbReference type="GO" id="GO:0000785">
    <property type="term" value="C:chromatin"/>
    <property type="evidence" value="ECO:0007669"/>
    <property type="project" value="TreeGrafter"/>
</dbReference>
<feature type="compositionally biased region" description="Pro residues" evidence="1">
    <location>
        <begin position="499"/>
        <end position="513"/>
    </location>
</feature>
<evidence type="ECO:0000256" key="1">
    <source>
        <dbReference type="SAM" id="MobiDB-lite"/>
    </source>
</evidence>
<dbReference type="InterPro" id="IPR013083">
    <property type="entry name" value="Znf_RING/FYVE/PHD"/>
</dbReference>
<dbReference type="AlphaFoldDB" id="A0A8G0L1W2"/>
<feature type="compositionally biased region" description="Low complexity" evidence="1">
    <location>
        <begin position="547"/>
        <end position="561"/>
    </location>
</feature>
<proteinExistence type="predicted"/>
<evidence type="ECO:0000313" key="2">
    <source>
        <dbReference type="EMBL" id="QYS94226.1"/>
    </source>
</evidence>
<keyword evidence="3" id="KW-1185">Reference proteome</keyword>
<feature type="compositionally biased region" description="Low complexity" evidence="1">
    <location>
        <begin position="771"/>
        <end position="790"/>
    </location>
</feature>
<organism evidence="2 3">
    <name type="scientific">Trichoderma simmonsii</name>
    <dbReference type="NCBI Taxonomy" id="1491479"/>
    <lineage>
        <taxon>Eukaryota</taxon>
        <taxon>Fungi</taxon>
        <taxon>Dikarya</taxon>
        <taxon>Ascomycota</taxon>
        <taxon>Pezizomycotina</taxon>
        <taxon>Sordariomycetes</taxon>
        <taxon>Hypocreomycetidae</taxon>
        <taxon>Hypocreales</taxon>
        <taxon>Hypocreaceae</taxon>
        <taxon>Trichoderma</taxon>
    </lineage>
</organism>
<feature type="compositionally biased region" description="Low complexity" evidence="1">
    <location>
        <begin position="450"/>
        <end position="464"/>
    </location>
</feature>
<dbReference type="GO" id="GO:0016925">
    <property type="term" value="P:protein sumoylation"/>
    <property type="evidence" value="ECO:0007669"/>
    <property type="project" value="TreeGrafter"/>
</dbReference>
<sequence length="1241" mass="139876">MPPKPRAGQIRKPAPRRRKPNTINLQLAVGQSMDYAATAVNPGAASVMPLLPFLAPMPSSAPAPIADAPMTREYVDLYNILPPPSSHSTGSVLPSPSLTDEASPASVHAPAEPYEQQTTAPIETAMVLPSTHESTTYQTTNSQNGAVQRPVQESNQPTIEETPLHTAVIWAISVIRQRAEEFKDGKCPANNAEQSRYTTLLNACHSLDAVFLIVHQQCCCWKLDRKAAYAALVPIPPELIDIAFSELCSVFSDDKHMQITDPHWQWFSNFPGFRNVVGLDRIYIQAKDFIAAFAMHWPAMKKSLLSQMIPPMAYQIRDILRCVSNTIASALFKRIRKVIGIPDGPFSARLNHLFTMDNRQELNFEEQSVPQEEMDRVRSTMMTTYVSFVRETREEQARLAEAGTVSAAPAVNPSDGMPLLPSSNQANINTNTNINRMAAPPQQQPPSQGPPQCQAPDTVNHQPHAAPPQPPHQQPQHLEDSRSAVHPRTQPATNFQNQPQPPPPQPQLPPQPQYQPQILPSQHPPQPQQQPQSQLPPQPRLEPQPQPQSQHQSQHQLQDQPQLPPQHQPQLEPQPQHEPQPQPQQSGLRYPTGVIHGQQTSHPSMAPSPPGQPVPGHSNLLPPIIPPQNDMESTPPTAMSQQQQQPSHNYGPPPPPHQHHYHHQYQTHPPIHPPHYQGHPPHYQGNPHQYQHQHQDPRNLPHSHGHSPSLNARSMQHPLQTMQAPLPSPRPRDQQVQTQGSGSRQYQTPPPLPPNSPYQHLSHPHYHHHMPPGQAAQAAQAPRPPSASHALQAPWTPQPHQVSRTSQLQMAPQPFMTPQHHQIHHAAAQMLQASGMQYIQPQMRPQNYYSPSTSSPASTRSQPRPQFTAYPISPYEYPTSPHHWTSVRAGLHLTRLRSPRRAPSIQDQSPGAERTRYYQFFSKFILEPVEIRPYMGVTTLEFNLSQEDMDSLSLTAVPSESTDDEPPYEVPVSRHFNNSHRYRIRLCESRKQEGQQTFDAATWSRIPTYWPPHFFFSFNDEIIHVRRRQHFHHDLPIELTDSLAEGKNTIKVNLPYFPQNLKKNIAYFMAVELVTTLNHNSVRDLVVSTPHTTVEATKYEISRRLQRVETDEIVIESDTMTISVADILSSKLFDIPVRGRQCRHLECIDLQNWLDSRPSKFPQDVDEPSEVDCWACPLCGMDARPCSLLVDDFFIEIKQKILESGKSNTKKIEMHANGEWSPIEEPDGDDESSDRDAAQQK</sequence>
<reference evidence="2 3" key="1">
    <citation type="journal article" date="2021" name="BMC Genomics">
        <title>Telomere-to-telomere genome assembly of asparaginase-producing Trichoderma simmonsii.</title>
        <authorList>
            <person name="Chung D."/>
            <person name="Kwon Y.M."/>
            <person name="Yang Y."/>
        </authorList>
    </citation>
    <scope>NUCLEOTIDE SEQUENCE [LARGE SCALE GENOMIC DNA]</scope>
    <source>
        <strain evidence="2 3">GH-Sj1</strain>
    </source>
</reference>
<dbReference type="GO" id="GO:0061665">
    <property type="term" value="F:SUMO ligase activity"/>
    <property type="evidence" value="ECO:0007669"/>
    <property type="project" value="TreeGrafter"/>
</dbReference>
<feature type="region of interest" description="Disordered" evidence="1">
    <location>
        <begin position="133"/>
        <end position="157"/>
    </location>
</feature>
<feature type="region of interest" description="Disordered" evidence="1">
    <location>
        <begin position="1211"/>
        <end position="1241"/>
    </location>
</feature>
<feature type="compositionally biased region" description="Polar residues" evidence="1">
    <location>
        <begin position="734"/>
        <end position="747"/>
    </location>
</feature>
<feature type="compositionally biased region" description="Acidic residues" evidence="1">
    <location>
        <begin position="1222"/>
        <end position="1233"/>
    </location>
</feature>
<dbReference type="EMBL" id="CP075864">
    <property type="protein sequence ID" value="QYS94226.1"/>
    <property type="molecule type" value="Genomic_DNA"/>
</dbReference>
<dbReference type="Proteomes" id="UP000826661">
    <property type="component" value="Chromosome I"/>
</dbReference>
<feature type="region of interest" description="Disordered" evidence="1">
    <location>
        <begin position="844"/>
        <end position="867"/>
    </location>
</feature>
<feature type="compositionally biased region" description="Polar residues" evidence="1">
    <location>
        <begin position="798"/>
        <end position="808"/>
    </location>
</feature>
<feature type="compositionally biased region" description="Polar residues" evidence="1">
    <location>
        <begin position="630"/>
        <end position="643"/>
    </location>
</feature>
<feature type="compositionally biased region" description="Polar residues" evidence="1">
    <location>
        <begin position="86"/>
        <end position="100"/>
    </location>
</feature>
<dbReference type="PANTHER" id="PTHR10782:SF4">
    <property type="entry name" value="TONALLI, ISOFORM E"/>
    <property type="match status" value="1"/>
</dbReference>
<feature type="compositionally biased region" description="Low complexity" evidence="1">
    <location>
        <begin position="427"/>
        <end position="441"/>
    </location>
</feature>
<gene>
    <name evidence="2" type="ORF">H0G86_001567</name>
</gene>
<evidence type="ECO:0000313" key="3">
    <source>
        <dbReference type="Proteomes" id="UP000826661"/>
    </source>
</evidence>
<feature type="compositionally biased region" description="Low complexity" evidence="1">
    <location>
        <begin position="850"/>
        <end position="866"/>
    </location>
</feature>
<name>A0A8G0L1W2_9HYPO</name>
<feature type="compositionally biased region" description="Polar residues" evidence="1">
    <location>
        <begin position="706"/>
        <end position="723"/>
    </location>
</feature>
<dbReference type="Gene3D" id="3.30.40.10">
    <property type="entry name" value="Zinc/RING finger domain, C3HC4 (zinc finger)"/>
    <property type="match status" value="1"/>
</dbReference>